<feature type="transmembrane region" description="Helical" evidence="8">
    <location>
        <begin position="263"/>
        <end position="284"/>
    </location>
</feature>
<evidence type="ECO:0000259" key="9">
    <source>
        <dbReference type="Pfam" id="PF13231"/>
    </source>
</evidence>
<feature type="transmembrane region" description="Helical" evidence="8">
    <location>
        <begin position="216"/>
        <end position="235"/>
    </location>
</feature>
<dbReference type="PANTHER" id="PTHR33908">
    <property type="entry name" value="MANNOSYLTRANSFERASE YKCB-RELATED"/>
    <property type="match status" value="1"/>
</dbReference>
<feature type="transmembrane region" description="Helical" evidence="8">
    <location>
        <begin position="334"/>
        <end position="350"/>
    </location>
</feature>
<dbReference type="Proteomes" id="UP001620409">
    <property type="component" value="Unassembled WGS sequence"/>
</dbReference>
<keyword evidence="5 8" id="KW-0812">Transmembrane</keyword>
<comment type="subcellular location">
    <subcellularLocation>
        <location evidence="1">Cell membrane</location>
        <topology evidence="1">Multi-pass membrane protein</topology>
    </subcellularLocation>
</comment>
<feature type="transmembrane region" description="Helical" evidence="8">
    <location>
        <begin position="304"/>
        <end position="327"/>
    </location>
</feature>
<dbReference type="PANTHER" id="PTHR33908:SF11">
    <property type="entry name" value="MEMBRANE PROTEIN"/>
    <property type="match status" value="1"/>
</dbReference>
<evidence type="ECO:0000313" key="11">
    <source>
        <dbReference type="Proteomes" id="UP001620409"/>
    </source>
</evidence>
<feature type="transmembrane region" description="Helical" evidence="8">
    <location>
        <begin position="147"/>
        <end position="165"/>
    </location>
</feature>
<proteinExistence type="predicted"/>
<dbReference type="Pfam" id="PF13231">
    <property type="entry name" value="PMT_2"/>
    <property type="match status" value="1"/>
</dbReference>
<keyword evidence="7 8" id="KW-0472">Membrane</keyword>
<feature type="transmembrane region" description="Helical" evidence="8">
    <location>
        <begin position="24"/>
        <end position="47"/>
    </location>
</feature>
<evidence type="ECO:0000313" key="10">
    <source>
        <dbReference type="EMBL" id="MFK2854673.1"/>
    </source>
</evidence>
<evidence type="ECO:0000256" key="7">
    <source>
        <dbReference type="ARBA" id="ARBA00023136"/>
    </source>
</evidence>
<feature type="domain" description="Glycosyltransferase RgtA/B/C/D-like" evidence="9">
    <location>
        <begin position="74"/>
        <end position="229"/>
    </location>
</feature>
<evidence type="ECO:0000256" key="2">
    <source>
        <dbReference type="ARBA" id="ARBA00022475"/>
    </source>
</evidence>
<dbReference type="EMBL" id="JADIKI010000022">
    <property type="protein sequence ID" value="MFK2854673.1"/>
    <property type="molecule type" value="Genomic_DNA"/>
</dbReference>
<evidence type="ECO:0000256" key="4">
    <source>
        <dbReference type="ARBA" id="ARBA00022679"/>
    </source>
</evidence>
<keyword evidence="6 8" id="KW-1133">Transmembrane helix</keyword>
<comment type="caution">
    <text evidence="10">The sequence shown here is derived from an EMBL/GenBank/DDBJ whole genome shotgun (WGS) entry which is preliminary data.</text>
</comment>
<keyword evidence="3" id="KW-0328">Glycosyltransferase</keyword>
<dbReference type="InterPro" id="IPR038731">
    <property type="entry name" value="RgtA/B/C-like"/>
</dbReference>
<accession>A0ABW8IHM4</accession>
<feature type="transmembrane region" description="Helical" evidence="8">
    <location>
        <begin position="177"/>
        <end position="204"/>
    </location>
</feature>
<evidence type="ECO:0000256" key="5">
    <source>
        <dbReference type="ARBA" id="ARBA00022692"/>
    </source>
</evidence>
<sequence>MTPAPHAAETTLARKASLSWPGAFYALFALIGCVFAFIGLSHSSFWADELFTMQVVDHHLGLSEVFRRVLADVHPPLYDFLLYVWIECFGTSEWAVRLPSAILAVLSILIFALGVRRRLSPTAIAFACAVATTSMFWYAQAQNARNYALAIAISAALLAAAIDFLRRARERFPKSAWLWLTVLGIAGSQVHPYMLLTVGVLLLFLLITSRTWPRRIAVSASGLIVLGLYVGLLWLMTHTSKHDFHDTWFSNSATFFGSHLRRVIFHFMSRQALLVVVVMLLALWLRRKHADHTEVDEQQLTNWMAGLCGFVCVGVVLSGIAVSLLVAPSFSYRNVLVCAPFGWFLLARLYDAAGPRAETRMGAIAAAAIVVLLASQLIVLMRGRMLPANEPWRASAAYVQGLQGCADAELPVITFPGTYGVGMTPGVHAMIERNYYGYYLPSSYHPYAYLPDDWVHHAGELARSDSACPVLGWVLHDLSDERRALALAKQLASQPGVTDHQVLVQEFVSYDLSWLVWKPQPSAFVFLRATSEIVDKPSALPAGMDVDREYSLGDRVLVSFNPSATSAANAYDVRRFHAQ</sequence>
<name>A0ABW8IHM4_9GAMM</name>
<gene>
    <name evidence="10" type="ORF">ISP18_08740</name>
</gene>
<feature type="transmembrane region" description="Helical" evidence="8">
    <location>
        <begin position="94"/>
        <end position="115"/>
    </location>
</feature>
<keyword evidence="4" id="KW-0808">Transferase</keyword>
<keyword evidence="2" id="KW-1003">Cell membrane</keyword>
<organism evidence="10 11">
    <name type="scientific">Dyella humi</name>
    <dbReference type="NCBI Taxonomy" id="1770547"/>
    <lineage>
        <taxon>Bacteria</taxon>
        <taxon>Pseudomonadati</taxon>
        <taxon>Pseudomonadota</taxon>
        <taxon>Gammaproteobacteria</taxon>
        <taxon>Lysobacterales</taxon>
        <taxon>Rhodanobacteraceae</taxon>
        <taxon>Dyella</taxon>
    </lineage>
</organism>
<protein>
    <submittedName>
        <fullName evidence="10">Glycosyltransferase family 39 protein</fullName>
    </submittedName>
</protein>
<feature type="transmembrane region" description="Helical" evidence="8">
    <location>
        <begin position="362"/>
        <end position="381"/>
    </location>
</feature>
<evidence type="ECO:0000256" key="3">
    <source>
        <dbReference type="ARBA" id="ARBA00022676"/>
    </source>
</evidence>
<keyword evidence="11" id="KW-1185">Reference proteome</keyword>
<evidence type="ECO:0000256" key="6">
    <source>
        <dbReference type="ARBA" id="ARBA00022989"/>
    </source>
</evidence>
<reference evidence="10 11" key="1">
    <citation type="submission" date="2020-10" db="EMBL/GenBank/DDBJ databases">
        <title>Phylogeny of dyella-like bacteria.</title>
        <authorList>
            <person name="Fu J."/>
        </authorList>
    </citation>
    <scope>NUCLEOTIDE SEQUENCE [LARGE SCALE GENOMIC DNA]</scope>
    <source>
        <strain evidence="10 11">DHG40</strain>
    </source>
</reference>
<dbReference type="InterPro" id="IPR050297">
    <property type="entry name" value="LipidA_mod_glycosyltrf_83"/>
</dbReference>
<evidence type="ECO:0000256" key="1">
    <source>
        <dbReference type="ARBA" id="ARBA00004651"/>
    </source>
</evidence>
<dbReference type="RefSeq" id="WP_380009611.1">
    <property type="nucleotide sequence ID" value="NZ_JADIKI010000022.1"/>
</dbReference>
<evidence type="ECO:0000256" key="8">
    <source>
        <dbReference type="SAM" id="Phobius"/>
    </source>
</evidence>